<dbReference type="PANTHER" id="PTHR33828:SF2">
    <property type="entry name" value="NUCLEOLIN"/>
    <property type="match status" value="1"/>
</dbReference>
<proteinExistence type="predicted"/>
<feature type="compositionally biased region" description="Basic residues" evidence="1">
    <location>
        <begin position="116"/>
        <end position="126"/>
    </location>
</feature>
<dbReference type="Proteomes" id="UP000317650">
    <property type="component" value="Chromosome 11"/>
</dbReference>
<feature type="compositionally biased region" description="Basic and acidic residues" evidence="1">
    <location>
        <begin position="1"/>
        <end position="12"/>
    </location>
</feature>
<evidence type="ECO:0000313" key="3">
    <source>
        <dbReference type="Proteomes" id="UP000317650"/>
    </source>
</evidence>
<reference evidence="2 3" key="1">
    <citation type="journal article" date="2019" name="Nat. Plants">
        <title>Genome sequencing of Musa balbisiana reveals subgenome evolution and function divergence in polyploid bananas.</title>
        <authorList>
            <person name="Yao X."/>
        </authorList>
    </citation>
    <scope>NUCLEOTIDE SEQUENCE [LARGE SCALE GENOMIC DNA]</scope>
    <source>
        <strain evidence="3">cv. DH-PKW</strain>
        <tissue evidence="2">Leaves</tissue>
    </source>
</reference>
<dbReference type="EMBL" id="PYDT01000007">
    <property type="protein sequence ID" value="THU56170.1"/>
    <property type="molecule type" value="Genomic_DNA"/>
</dbReference>
<keyword evidence="3" id="KW-1185">Reference proteome</keyword>
<organism evidence="2 3">
    <name type="scientific">Musa balbisiana</name>
    <name type="common">Banana</name>
    <dbReference type="NCBI Taxonomy" id="52838"/>
    <lineage>
        <taxon>Eukaryota</taxon>
        <taxon>Viridiplantae</taxon>
        <taxon>Streptophyta</taxon>
        <taxon>Embryophyta</taxon>
        <taxon>Tracheophyta</taxon>
        <taxon>Spermatophyta</taxon>
        <taxon>Magnoliopsida</taxon>
        <taxon>Liliopsida</taxon>
        <taxon>Zingiberales</taxon>
        <taxon>Musaceae</taxon>
        <taxon>Musa</taxon>
    </lineage>
</organism>
<name>A0A4S8J432_MUSBA</name>
<gene>
    <name evidence="2" type="ORF">C4D60_Mb11t14430</name>
</gene>
<dbReference type="PANTHER" id="PTHR33828">
    <property type="entry name" value="OS05G0596200 PROTEIN"/>
    <property type="match status" value="1"/>
</dbReference>
<feature type="region of interest" description="Disordered" evidence="1">
    <location>
        <begin position="1"/>
        <end position="169"/>
    </location>
</feature>
<feature type="region of interest" description="Disordered" evidence="1">
    <location>
        <begin position="204"/>
        <end position="229"/>
    </location>
</feature>
<sequence>MAERKGKPVKAEADEEYDEDDVPLSVVSKAKAAKKEDPGNGEDDEDEDEEDNLPLSLSKSKFKKFKSPSSKVKKEEEDGDEDQNVKKREEGKSSGKPSKTKKREADDSEDEDFKDKKKQMKKKKKRIGEEKVIGKKGKASVAAVAARKEKREKKVYDLPGQKHDPPEERDPLRIFYETLYDQVPESEMAAFWCLWGEMCLKVKKREEGKSSGKPSKTKKREADDSEDEDFKRDPLRIFYETLYDQVPESEMAAFWMMEWGLLPLNEAKKVYEKKLKKAQQQKLSSPVKVASVKKTSTATVKKVPKTISKTVTKIPKKQKASDSEADDDDDFIMPKKINKQKVSS</sequence>
<evidence type="ECO:0000256" key="1">
    <source>
        <dbReference type="SAM" id="MobiDB-lite"/>
    </source>
</evidence>
<dbReference type="STRING" id="52838.A0A4S8J432"/>
<accession>A0A4S8J432</accession>
<feature type="region of interest" description="Disordered" evidence="1">
    <location>
        <begin position="305"/>
        <end position="344"/>
    </location>
</feature>
<feature type="compositionally biased region" description="Basic and acidic residues" evidence="1">
    <location>
        <begin position="83"/>
        <end position="93"/>
    </location>
</feature>
<protein>
    <submittedName>
        <fullName evidence="2">Uncharacterized protein</fullName>
    </submittedName>
</protein>
<dbReference type="AlphaFoldDB" id="A0A4S8J432"/>
<feature type="compositionally biased region" description="Acidic residues" evidence="1">
    <location>
        <begin position="13"/>
        <end position="22"/>
    </location>
</feature>
<evidence type="ECO:0000313" key="2">
    <source>
        <dbReference type="EMBL" id="THU56170.1"/>
    </source>
</evidence>
<feature type="compositionally biased region" description="Acidic residues" evidence="1">
    <location>
        <begin position="39"/>
        <end position="52"/>
    </location>
</feature>
<feature type="compositionally biased region" description="Basic and acidic residues" evidence="1">
    <location>
        <begin position="146"/>
        <end position="169"/>
    </location>
</feature>
<comment type="caution">
    <text evidence="2">The sequence shown here is derived from an EMBL/GenBank/DDBJ whole genome shotgun (WGS) entry which is preliminary data.</text>
</comment>